<dbReference type="PANTHER" id="PTHR47396">
    <property type="entry name" value="TYPE I RESTRICTION ENZYME ECOKI R PROTEIN"/>
    <property type="match status" value="1"/>
</dbReference>
<accession>B3EQQ4</accession>
<dbReference type="Gene3D" id="3.40.50.300">
    <property type="entry name" value="P-loop containing nucleotide triphosphate hydrolases"/>
    <property type="match status" value="2"/>
</dbReference>
<dbReference type="EMBL" id="CP001101">
    <property type="protein sequence ID" value="ACE04087.1"/>
    <property type="molecule type" value="Genomic_DNA"/>
</dbReference>
<dbReference type="InterPro" id="IPR006935">
    <property type="entry name" value="Helicase/UvrB_N"/>
</dbReference>
<dbReference type="OrthoDB" id="9804145at2"/>
<dbReference type="STRING" id="331678.Cphamn1_1149"/>
<name>B3EQQ4_CHLPB</name>
<dbReference type="Pfam" id="PF04851">
    <property type="entry name" value="ResIII"/>
    <property type="match status" value="1"/>
</dbReference>
<dbReference type="eggNOG" id="COG3587">
    <property type="taxonomic scope" value="Bacteria"/>
</dbReference>
<dbReference type="REBASE" id="18385">
    <property type="entry name" value="CphBORF1148P"/>
</dbReference>
<dbReference type="SUPFAM" id="SSF52540">
    <property type="entry name" value="P-loop containing nucleoside triphosphate hydrolases"/>
    <property type="match status" value="1"/>
</dbReference>
<reference evidence="2" key="1">
    <citation type="submission" date="2008-06" db="EMBL/GenBank/DDBJ databases">
        <title>Complete sequence of Chlorobium phaeobacteroides BS1.</title>
        <authorList>
            <consortium name="US DOE Joint Genome Institute"/>
            <person name="Lucas S."/>
            <person name="Copeland A."/>
            <person name="Lapidus A."/>
            <person name="Glavina del Rio T."/>
            <person name="Dalin E."/>
            <person name="Tice H."/>
            <person name="Bruce D."/>
            <person name="Goodwin L."/>
            <person name="Pitluck S."/>
            <person name="Schmutz J."/>
            <person name="Larimer F."/>
            <person name="Land M."/>
            <person name="Hauser L."/>
            <person name="Kyrpides N."/>
            <person name="Ovchinnikova G."/>
            <person name="Li T."/>
            <person name="Liu Z."/>
            <person name="Zhao F."/>
            <person name="Overmann J."/>
            <person name="Bryant D.A."/>
            <person name="Richardson P."/>
        </authorList>
    </citation>
    <scope>NUCLEOTIDE SEQUENCE [LARGE SCALE GENOMIC DNA]</scope>
    <source>
        <strain evidence="2">BS1</strain>
    </source>
</reference>
<protein>
    <submittedName>
        <fullName evidence="2">Type III restriction protein res subunit</fullName>
    </submittedName>
</protein>
<dbReference type="PROSITE" id="PS51192">
    <property type="entry name" value="HELICASE_ATP_BIND_1"/>
    <property type="match status" value="1"/>
</dbReference>
<dbReference type="GO" id="GO:0005829">
    <property type="term" value="C:cytosol"/>
    <property type="evidence" value="ECO:0007669"/>
    <property type="project" value="TreeGrafter"/>
</dbReference>
<evidence type="ECO:0000313" key="2">
    <source>
        <dbReference type="EMBL" id="ACE04087.1"/>
    </source>
</evidence>
<dbReference type="KEGG" id="cpb:Cphamn1_1149"/>
<proteinExistence type="predicted"/>
<dbReference type="HOGENOM" id="CLU_011799_0_0_10"/>
<dbReference type="PANTHER" id="PTHR47396:SF1">
    <property type="entry name" value="ATP-DEPENDENT HELICASE IRC3-RELATED"/>
    <property type="match status" value="1"/>
</dbReference>
<dbReference type="InterPro" id="IPR027417">
    <property type="entry name" value="P-loop_NTPase"/>
</dbReference>
<evidence type="ECO:0000259" key="1">
    <source>
        <dbReference type="PROSITE" id="PS51192"/>
    </source>
</evidence>
<dbReference type="InterPro" id="IPR050742">
    <property type="entry name" value="Helicase_Restrict-Modif_Enz"/>
</dbReference>
<dbReference type="GO" id="GO:0003677">
    <property type="term" value="F:DNA binding"/>
    <property type="evidence" value="ECO:0007669"/>
    <property type="project" value="InterPro"/>
</dbReference>
<feature type="domain" description="Helicase ATP-binding" evidence="1">
    <location>
        <begin position="81"/>
        <end position="284"/>
    </location>
</feature>
<sequence>MKLIFKQQPYQTDATMAVVGCFEGQSKGFRKEVVGRETLDHGLFGTEVKVEEIFSNKKLEITEVDILKNVQALQKEQGLKTISKLDGLNFTTEMETGTGKTYVYTKTMYELNKHYGWNKFIIMVPSVAIREGVHKSLEITADHFQEIYGKKIRFSIYNTQNKSNLINIKSFANTSNIEVLIMNYQAFATTSQESRKIYQKLDTLQSERPIDIIKRARPILIIDEPQRMGIEEGKVFSGNKPSKVVEAIYRNNEFNHLCTLLYSATHKKDFNKIYRLDAIDAYNQKLVKKISVKGIEVVGNSGTNSYLFLDKIQISTSQFPVAYVELEVKQANGIQKKIRQIKEKDDLYVFSNELKQYKGFVVKSINGLTNTVSFTNGITLSVGQTAGDVDEEHVRRIQIRETIKSHIEKERIMFQKGIKVLSLFFIDEVVKYRDYSSPDQKGIYAKVFEDEYRQAISELSLFEPDYNDYLSKFTVEDIHKGYFSVDKKGLFIDSKEKRGESGSDDVSAYDLIMKKKEILLDLKESTRFIFSHSALREGWDNPNVFQICTLKHSQSEISKRQEIGRGLRICVNSKGERMDASVLDSDFFDVNKLTVVASESYDSFAKALQNEIVESLSERPVTLTIEVLNNRVIHNEKGEKFVFDSQSSMDLIFDMKTKGYLDANYHITEALITDVENKTYALPEKLQGFESCVAELMTGIYTTANFKAAENENANNINEAILKPNDNFAKKEFQDLWKKIKVKTVYEVDFESAELVDLCVKAIDTNLTVKKILINITSGEQQDKIDEATLKSGESMKKEKSVTERAESLLGSLKYDLVAEIAKETNLTRKTVVKILQALRQDTFHYFRVNPESFIQGVTNIINSEKAATLINNIVYSKTDKTYDDSIFTINNFKGSLTKNILEVKKHVHNYVKTDSDIERRFATDLECEEVLVYAKLPGGPNGFKIPTPLGNYNPDWAIVFNTDKFKYVYFIAETKGSMETLQLKEIEQKKISYAKKHFEALGHADIKYDVIDSYQALRDKIMN</sequence>
<dbReference type="AlphaFoldDB" id="B3EQQ4"/>
<dbReference type="InterPro" id="IPR045572">
    <property type="entry name" value="RE_endonuc_C"/>
</dbReference>
<gene>
    <name evidence="2" type="ordered locus">Cphamn1_1149</name>
</gene>
<organism evidence="2">
    <name type="scientific">Chlorobium phaeobacteroides (strain BS1)</name>
    <dbReference type="NCBI Taxonomy" id="331678"/>
    <lineage>
        <taxon>Bacteria</taxon>
        <taxon>Pseudomonadati</taxon>
        <taxon>Chlorobiota</taxon>
        <taxon>Chlorobiia</taxon>
        <taxon>Chlorobiales</taxon>
        <taxon>Chlorobiaceae</taxon>
        <taxon>Chlorobium/Pelodictyon group</taxon>
        <taxon>Chlorobium</taxon>
    </lineage>
</organism>
<dbReference type="InterPro" id="IPR014001">
    <property type="entry name" value="Helicase_ATP-bd"/>
</dbReference>
<dbReference type="GO" id="GO:0015668">
    <property type="term" value="F:type III site-specific deoxyribonuclease activity"/>
    <property type="evidence" value="ECO:0007669"/>
    <property type="project" value="InterPro"/>
</dbReference>
<dbReference type="Pfam" id="PF19778">
    <property type="entry name" value="RE_endonuc"/>
    <property type="match status" value="1"/>
</dbReference>
<dbReference type="GO" id="GO:0005524">
    <property type="term" value="F:ATP binding"/>
    <property type="evidence" value="ECO:0007669"/>
    <property type="project" value="InterPro"/>
</dbReference>